<name>A0AAE1AQW4_9GAST</name>
<evidence type="ECO:0000256" key="1">
    <source>
        <dbReference type="SAM" id="MobiDB-lite"/>
    </source>
</evidence>
<dbReference type="EMBL" id="JAWDGP010001384">
    <property type="protein sequence ID" value="KAK3792199.1"/>
    <property type="molecule type" value="Genomic_DNA"/>
</dbReference>
<organism evidence="2 3">
    <name type="scientific">Elysia crispata</name>
    <name type="common">lettuce slug</name>
    <dbReference type="NCBI Taxonomy" id="231223"/>
    <lineage>
        <taxon>Eukaryota</taxon>
        <taxon>Metazoa</taxon>
        <taxon>Spiralia</taxon>
        <taxon>Lophotrochozoa</taxon>
        <taxon>Mollusca</taxon>
        <taxon>Gastropoda</taxon>
        <taxon>Heterobranchia</taxon>
        <taxon>Euthyneura</taxon>
        <taxon>Panpulmonata</taxon>
        <taxon>Sacoglossa</taxon>
        <taxon>Placobranchoidea</taxon>
        <taxon>Plakobranchidae</taxon>
        <taxon>Elysia</taxon>
    </lineage>
</organism>
<accession>A0AAE1AQW4</accession>
<feature type="region of interest" description="Disordered" evidence="1">
    <location>
        <begin position="1"/>
        <end position="25"/>
    </location>
</feature>
<evidence type="ECO:0000313" key="3">
    <source>
        <dbReference type="Proteomes" id="UP001283361"/>
    </source>
</evidence>
<sequence>MSHLSCAQSEESDISSGEVTQTRTLVIGTNIGTQSVGSCSQSEDT</sequence>
<feature type="compositionally biased region" description="Polar residues" evidence="1">
    <location>
        <begin position="1"/>
        <end position="24"/>
    </location>
</feature>
<keyword evidence="3" id="KW-1185">Reference proteome</keyword>
<reference evidence="2" key="1">
    <citation type="journal article" date="2023" name="G3 (Bethesda)">
        <title>A reference genome for the long-term kleptoplast-retaining sea slug Elysia crispata morphotype clarki.</title>
        <authorList>
            <person name="Eastman K.E."/>
            <person name="Pendleton A.L."/>
            <person name="Shaikh M.A."/>
            <person name="Suttiyut T."/>
            <person name="Ogas R."/>
            <person name="Tomko P."/>
            <person name="Gavelis G."/>
            <person name="Widhalm J.R."/>
            <person name="Wisecaver J.H."/>
        </authorList>
    </citation>
    <scope>NUCLEOTIDE SEQUENCE</scope>
    <source>
        <strain evidence="2">ECLA1</strain>
    </source>
</reference>
<evidence type="ECO:0000313" key="2">
    <source>
        <dbReference type="EMBL" id="KAK3792199.1"/>
    </source>
</evidence>
<comment type="caution">
    <text evidence="2">The sequence shown here is derived from an EMBL/GenBank/DDBJ whole genome shotgun (WGS) entry which is preliminary data.</text>
</comment>
<gene>
    <name evidence="2" type="ORF">RRG08_018778</name>
</gene>
<protein>
    <submittedName>
        <fullName evidence="2">Uncharacterized protein</fullName>
    </submittedName>
</protein>
<proteinExistence type="predicted"/>
<dbReference type="AlphaFoldDB" id="A0AAE1AQW4"/>
<dbReference type="Proteomes" id="UP001283361">
    <property type="component" value="Unassembled WGS sequence"/>
</dbReference>